<evidence type="ECO:0000256" key="1">
    <source>
        <dbReference type="ARBA" id="ARBA00022614"/>
    </source>
</evidence>
<dbReference type="Gene3D" id="3.80.10.10">
    <property type="entry name" value="Ribonuclease Inhibitor"/>
    <property type="match status" value="2"/>
</dbReference>
<dbReference type="PANTHER" id="PTHR46652:SF3">
    <property type="entry name" value="LEUCINE-RICH REPEAT-CONTAINING PROTEIN 9"/>
    <property type="match status" value="1"/>
</dbReference>
<evidence type="ECO:0000256" key="2">
    <source>
        <dbReference type="ARBA" id="ARBA00022737"/>
    </source>
</evidence>
<feature type="region of interest" description="Disordered" evidence="3">
    <location>
        <begin position="769"/>
        <end position="799"/>
    </location>
</feature>
<dbReference type="Proteomes" id="UP000437748">
    <property type="component" value="Unassembled WGS sequence"/>
</dbReference>
<keyword evidence="2" id="KW-0677">Repeat</keyword>
<dbReference type="PROSITE" id="PS51450">
    <property type="entry name" value="LRR"/>
    <property type="match status" value="1"/>
</dbReference>
<keyword evidence="5" id="KW-1185">Reference proteome</keyword>
<dbReference type="EMBL" id="WFLM01000003">
    <property type="protein sequence ID" value="KAB8039135.1"/>
    <property type="molecule type" value="Genomic_DNA"/>
</dbReference>
<name>A0A6N6VYD6_9BACT</name>
<comment type="caution">
    <text evidence="4">The sequence shown here is derived from an EMBL/GenBank/DDBJ whole genome shotgun (WGS) entry which is preliminary data.</text>
</comment>
<evidence type="ECO:0000256" key="3">
    <source>
        <dbReference type="SAM" id="MobiDB-lite"/>
    </source>
</evidence>
<dbReference type="RefSeq" id="WP_153420534.1">
    <property type="nucleotide sequence ID" value="NZ_WFLM01000003.1"/>
</dbReference>
<dbReference type="AlphaFoldDB" id="A0A6N6VYD6"/>
<evidence type="ECO:0000313" key="5">
    <source>
        <dbReference type="Proteomes" id="UP000437748"/>
    </source>
</evidence>
<sequence>MIKNYYLFILVLVTTKFLFGCGIEPKNDTNSKDITVLKTPKLNMSASIPLDPIYSSPTQIKLNKSINVNTESKSEVIYNERGNLFTATKNGGLGADFDDENKLAPYSGIPIKIEKNEITGDPTIEISASGVVGSANDEACPNLFNYNKAENVISINTKNITALTICKVTINASSAEDNKVYTASTSFEIVLNLTFAGYYRLNDKGALYIKKYSGIKSSDLDDSILRISQYLKDKSNQDLNLNYNPDLIPLDEKFTTFDAITAVQSLTSLYLANTNLNNLNAIINLPNLVLLDISGTKVDPKDLRLLAKLPNLKKLSVRDMDIKDISIITKYLPNLEELDISENTKIENLDNIKNLKNLRILKAKSIALKTLKQLENLTQISGLDISGNDFSKIKNEESNILINLYKLTSLNISNSKFPDEVLNNYFNSLSASRLISFIDRNKFNRNTIGDCNYNNFSLVKNIKYLINLEYLDLSGNSCQIANDNYQGLTSLDSFKKMSLLKTLNISNTAVSNLDGIKNLNINNLILNEPDDNGFYKPENAIMVTKNRCKEVLGQSQKACNYLFDGSEKSIEFKTPGAQFWTVPANVTSVKIVGCSGANGGAGGGGGGAAGAIFGGSWGGSSWGGNGGNAGAVNDAGAVGGGSGQAGRLCYDQNNETVCVPTDRNHLDSWQHGGSGGSGGLGVITSFGNQNFSNPSQYILRDPNLSCVGGVSGSGGPGGTNSHISGLIGGPGGAGATPAYSYGWSSKIETYTVQVTPGQTIQINVGAGGSGGGGGAGGSKQNGGYYRGSHVGSPGSGGSSGSDGFIKIFYESL</sequence>
<organism evidence="4 5">
    <name type="scientific">Silvanigrella paludirubra</name>
    <dbReference type="NCBI Taxonomy" id="2499159"/>
    <lineage>
        <taxon>Bacteria</taxon>
        <taxon>Pseudomonadati</taxon>
        <taxon>Bdellovibrionota</taxon>
        <taxon>Oligoflexia</taxon>
        <taxon>Silvanigrellales</taxon>
        <taxon>Silvanigrellaceae</taxon>
        <taxon>Silvanigrella</taxon>
    </lineage>
</organism>
<dbReference type="InterPro" id="IPR025875">
    <property type="entry name" value="Leu-rich_rpt_4"/>
</dbReference>
<feature type="compositionally biased region" description="Gly residues" evidence="3">
    <location>
        <begin position="769"/>
        <end position="780"/>
    </location>
</feature>
<evidence type="ECO:0008006" key="6">
    <source>
        <dbReference type="Google" id="ProtNLM"/>
    </source>
</evidence>
<dbReference type="Pfam" id="PF12799">
    <property type="entry name" value="LRR_4"/>
    <property type="match status" value="1"/>
</dbReference>
<dbReference type="PANTHER" id="PTHR46652">
    <property type="entry name" value="LEUCINE-RICH REPEAT AND IQ DOMAIN-CONTAINING PROTEIN 1-RELATED"/>
    <property type="match status" value="1"/>
</dbReference>
<evidence type="ECO:0000313" key="4">
    <source>
        <dbReference type="EMBL" id="KAB8039135.1"/>
    </source>
</evidence>
<proteinExistence type="predicted"/>
<dbReference type="InterPro" id="IPR050836">
    <property type="entry name" value="SDS22/Internalin_LRR"/>
</dbReference>
<keyword evidence="1" id="KW-0433">Leucine-rich repeat</keyword>
<protein>
    <recommendedName>
        <fullName evidence="6">Leucine-rich repeat protein</fullName>
    </recommendedName>
</protein>
<dbReference type="SUPFAM" id="SSF52058">
    <property type="entry name" value="L domain-like"/>
    <property type="match status" value="1"/>
</dbReference>
<gene>
    <name evidence="4" type="ORF">GCL60_09780</name>
</gene>
<reference evidence="4 5" key="1">
    <citation type="submission" date="2019-10" db="EMBL/GenBank/DDBJ databases">
        <title>New species of Slilvanegrellaceae.</title>
        <authorList>
            <person name="Pitt A."/>
            <person name="Hahn M.W."/>
        </authorList>
    </citation>
    <scope>NUCLEOTIDE SEQUENCE [LARGE SCALE GENOMIC DNA]</scope>
    <source>
        <strain evidence="4 5">SP-Ram-0.45-NSY-1</strain>
    </source>
</reference>
<dbReference type="InterPro" id="IPR032675">
    <property type="entry name" value="LRR_dom_sf"/>
</dbReference>
<accession>A0A6N6VYD6</accession>
<dbReference type="OrthoDB" id="5678964at2"/>
<dbReference type="InterPro" id="IPR001611">
    <property type="entry name" value="Leu-rich_rpt"/>
</dbReference>